<organism evidence="1">
    <name type="scientific">Opuntia streptacantha</name>
    <name type="common">Prickly pear cactus</name>
    <name type="synonym">Opuntia cardona</name>
    <dbReference type="NCBI Taxonomy" id="393608"/>
    <lineage>
        <taxon>Eukaryota</taxon>
        <taxon>Viridiplantae</taxon>
        <taxon>Streptophyta</taxon>
        <taxon>Embryophyta</taxon>
        <taxon>Tracheophyta</taxon>
        <taxon>Spermatophyta</taxon>
        <taxon>Magnoliopsida</taxon>
        <taxon>eudicotyledons</taxon>
        <taxon>Gunneridae</taxon>
        <taxon>Pentapetalae</taxon>
        <taxon>Caryophyllales</taxon>
        <taxon>Cactineae</taxon>
        <taxon>Cactaceae</taxon>
        <taxon>Opuntioideae</taxon>
        <taxon>Opuntia</taxon>
    </lineage>
</organism>
<sequence>MTQSSITIDKAFSAGCTPTAGAFSIAVCPPARSPILDPTSEAIPIFLLIDFSIFLLTACISLSEIPITESFGFTSFPFLTEYTLVPEPASFLISLCRSISPFLLLEGTLPGCSGTDTPSA</sequence>
<evidence type="ECO:0000313" key="1">
    <source>
        <dbReference type="EMBL" id="MBA4670873.1"/>
    </source>
</evidence>
<dbReference type="EMBL" id="GISG01248941">
    <property type="protein sequence ID" value="MBA4670873.1"/>
    <property type="molecule type" value="Transcribed_RNA"/>
</dbReference>
<proteinExistence type="predicted"/>
<dbReference type="AlphaFoldDB" id="A0A7C9ANT7"/>
<protein>
    <submittedName>
        <fullName evidence="1">Uncharacterized protein</fullName>
    </submittedName>
</protein>
<name>A0A7C9ANT7_OPUST</name>
<reference evidence="1" key="2">
    <citation type="submission" date="2020-07" db="EMBL/GenBank/DDBJ databases">
        <authorList>
            <person name="Vera ALvarez R."/>
            <person name="Arias-Moreno D.M."/>
            <person name="Jimenez-Jacinto V."/>
            <person name="Jimenez-Bremont J.F."/>
            <person name="Swaminathan K."/>
            <person name="Moose S.P."/>
            <person name="Guerrero-Gonzalez M.L."/>
            <person name="Marino-Ramirez L."/>
            <person name="Landsman D."/>
            <person name="Rodriguez-Kessler M."/>
            <person name="Delgado-Sanchez P."/>
        </authorList>
    </citation>
    <scope>NUCLEOTIDE SEQUENCE</scope>
    <source>
        <tissue evidence="1">Cladode</tissue>
    </source>
</reference>
<dbReference type="EMBL" id="GISG01248942">
    <property type="protein sequence ID" value="MBA4670874.1"/>
    <property type="molecule type" value="Transcribed_RNA"/>
</dbReference>
<reference evidence="1" key="1">
    <citation type="journal article" date="2013" name="J. Plant Res.">
        <title>Effect of fungi and light on seed germination of three Opuntia species from semiarid lands of central Mexico.</title>
        <authorList>
            <person name="Delgado-Sanchez P."/>
            <person name="Jimenez-Bremont J.F."/>
            <person name="Guerrero-Gonzalez Mde L."/>
            <person name="Flores J."/>
        </authorList>
    </citation>
    <scope>NUCLEOTIDE SEQUENCE</scope>
    <source>
        <tissue evidence="1">Cladode</tissue>
    </source>
</reference>
<accession>A0A7C9ANT7</accession>